<keyword evidence="1" id="KW-0472">Membrane</keyword>
<evidence type="ECO:0000313" key="2">
    <source>
        <dbReference type="EMBL" id="TFZ07139.1"/>
    </source>
</evidence>
<reference evidence="2 3" key="1">
    <citation type="submission" date="2019-03" db="EMBL/GenBank/DDBJ databases">
        <title>Ramlibacter henchirensis DSM 14656, whole genome shotgun sequence.</title>
        <authorList>
            <person name="Zhang X."/>
            <person name="Feng G."/>
            <person name="Zhu H."/>
        </authorList>
    </citation>
    <scope>NUCLEOTIDE SEQUENCE [LARGE SCALE GENOMIC DNA]</scope>
    <source>
        <strain evidence="2 3">DSM 14656</strain>
    </source>
</reference>
<proteinExistence type="predicted"/>
<feature type="transmembrane region" description="Helical" evidence="1">
    <location>
        <begin position="48"/>
        <end position="78"/>
    </location>
</feature>
<keyword evidence="1" id="KW-0812">Transmembrane</keyword>
<protein>
    <recommendedName>
        <fullName evidence="4">DUF4345 domain-containing protein</fullName>
    </recommendedName>
</protein>
<gene>
    <name evidence="2" type="ORF">EZ313_11145</name>
</gene>
<feature type="transmembrane region" description="Helical" evidence="1">
    <location>
        <begin position="98"/>
        <end position="117"/>
    </location>
</feature>
<sequence length="126" mass="13346">MSGVAAIRIAAVIAIGYGLWVLAGGPVRFGAGSEALTMRVSLAQPVTWLVGLLALAIGSTLWMRFAFAWWLGLAAVLFQGWRIVYPIFAKGGAPRLPGAATLLVLALLLVFVALLFMPKARAACHR</sequence>
<evidence type="ECO:0000313" key="3">
    <source>
        <dbReference type="Proteomes" id="UP000298180"/>
    </source>
</evidence>
<evidence type="ECO:0000256" key="1">
    <source>
        <dbReference type="SAM" id="Phobius"/>
    </source>
</evidence>
<dbReference type="EMBL" id="SMLM01000001">
    <property type="protein sequence ID" value="TFZ07139.1"/>
    <property type="molecule type" value="Genomic_DNA"/>
</dbReference>
<organism evidence="2 3">
    <name type="scientific">Ramlibacter henchirensis</name>
    <dbReference type="NCBI Taxonomy" id="204072"/>
    <lineage>
        <taxon>Bacteria</taxon>
        <taxon>Pseudomonadati</taxon>
        <taxon>Pseudomonadota</taxon>
        <taxon>Betaproteobacteria</taxon>
        <taxon>Burkholderiales</taxon>
        <taxon>Comamonadaceae</taxon>
        <taxon>Ramlibacter</taxon>
    </lineage>
</organism>
<dbReference type="AlphaFoldDB" id="A0A4Z0CAP3"/>
<dbReference type="Proteomes" id="UP000298180">
    <property type="component" value="Unassembled WGS sequence"/>
</dbReference>
<keyword evidence="1" id="KW-1133">Transmembrane helix</keyword>
<feature type="transmembrane region" description="Helical" evidence="1">
    <location>
        <begin position="6"/>
        <end position="27"/>
    </location>
</feature>
<dbReference type="RefSeq" id="WP_135263219.1">
    <property type="nucleotide sequence ID" value="NZ_SMLM01000001.1"/>
</dbReference>
<dbReference type="OrthoDB" id="9180409at2"/>
<name>A0A4Z0CAP3_9BURK</name>
<keyword evidence="3" id="KW-1185">Reference proteome</keyword>
<comment type="caution">
    <text evidence="2">The sequence shown here is derived from an EMBL/GenBank/DDBJ whole genome shotgun (WGS) entry which is preliminary data.</text>
</comment>
<evidence type="ECO:0008006" key="4">
    <source>
        <dbReference type="Google" id="ProtNLM"/>
    </source>
</evidence>
<accession>A0A4Z0CAP3</accession>